<dbReference type="Proteomes" id="UP000657177">
    <property type="component" value="Unassembled WGS sequence"/>
</dbReference>
<sequence>MDTLWQIIKFLRAKAEKGKGERDYFIPEAWNYFGYTAFETDPARPGDIRVCPYHFFVTCLERQIFAGGAGEAAGPVGKEGSGLMGNGEAIYAMLPRTFTAWYHDRSGRLYPGTFLKSMALLPFLKELGVGIIYLLPVFATGTKYAKGEMGSPYAIKNHYRLAPKLHDPLLSGEIGIEDEFKAFIEACHRLGLKVIVDFVFRTVARDHDLIIDHPDWFYWIQLSKEDGFSLPPVEKVPPLTYPQGKALRRLYCGLVTRSYLQRFTCPPSVLAPGLWVEVKTRQRQTGENILTLIEEAFGITTVPGFSNMLNDPQPPWVDVTYLKLYYDLHREARICLGKPGPGPDPAFHGYAPFILQDGACANRYRGEQPNRELWAYLVDIIPYYQRVYGIDGARIDMGHALPPELLRTLLEKVKAANPAFLLWSEEFHPRNAANWKQHGFHLITGDLWALYKHWTEAGFMAKVIRHTLESALPVTAALETPDTPRLAYYYRDKRPIEILTLLNYLLPNSIPFLNNGLELLERQPMNLGLDNTEAGRFVLEPDDPMYGKLAFFDNYCLHWRNNDFAWMSGLLRKANNIRTRFFSVIQNPRNFLRSYSRQRRKNLLCLGYYSSQEKRGLVFLANKNLQEATEFRWRKVLPPPLRSNWELRLLYPAEKQRAWQWPLPEKGKLAPGEVIILGTGDGAEEA</sequence>
<dbReference type="GO" id="GO:0004556">
    <property type="term" value="F:alpha-amylase activity"/>
    <property type="evidence" value="ECO:0007669"/>
    <property type="project" value="TreeGrafter"/>
</dbReference>
<evidence type="ECO:0000313" key="3">
    <source>
        <dbReference type="Proteomes" id="UP000657177"/>
    </source>
</evidence>
<comment type="caution">
    <text evidence="2">The sequence shown here is derived from an EMBL/GenBank/DDBJ whole genome shotgun (WGS) entry which is preliminary data.</text>
</comment>
<feature type="domain" description="Glycosyl hydrolase family 13 catalytic" evidence="1">
    <location>
        <begin position="92"/>
        <end position="553"/>
    </location>
</feature>
<dbReference type="InterPro" id="IPR017853">
    <property type="entry name" value="GH"/>
</dbReference>
<dbReference type="PANTHER" id="PTHR10357">
    <property type="entry name" value="ALPHA-AMYLASE FAMILY MEMBER"/>
    <property type="match status" value="1"/>
</dbReference>
<evidence type="ECO:0000313" key="2">
    <source>
        <dbReference type="EMBL" id="MBA2134063.1"/>
    </source>
</evidence>
<proteinExistence type="predicted"/>
<gene>
    <name evidence="2" type="ORF">G5B42_11035</name>
</gene>
<dbReference type="Pfam" id="PF00128">
    <property type="entry name" value="Alpha-amylase"/>
    <property type="match status" value="1"/>
</dbReference>
<dbReference type="RefSeq" id="WP_181340527.1">
    <property type="nucleotide sequence ID" value="NZ_JAAKDE010000045.1"/>
</dbReference>
<reference evidence="2" key="1">
    <citation type="submission" date="2020-06" db="EMBL/GenBank/DDBJ databases">
        <title>Novel chitinolytic bacterium.</title>
        <authorList>
            <person name="Ungkulpasvich U."/>
            <person name="Kosugi A."/>
            <person name="Uke A."/>
        </authorList>
    </citation>
    <scope>NUCLEOTIDE SEQUENCE</scope>
    <source>
        <strain evidence="2">UUS1-1</strain>
    </source>
</reference>
<dbReference type="Gene3D" id="3.20.20.80">
    <property type="entry name" value="Glycosidases"/>
    <property type="match status" value="1"/>
</dbReference>
<accession>A0A8J6I336</accession>
<organism evidence="2 3">
    <name type="scientific">Capillibacterium thermochitinicola</name>
    <dbReference type="NCBI Taxonomy" id="2699427"/>
    <lineage>
        <taxon>Bacteria</taxon>
        <taxon>Bacillati</taxon>
        <taxon>Bacillota</taxon>
        <taxon>Capillibacterium</taxon>
    </lineage>
</organism>
<name>A0A8J6I336_9FIRM</name>
<dbReference type="GO" id="GO:0009313">
    <property type="term" value="P:oligosaccharide catabolic process"/>
    <property type="evidence" value="ECO:0007669"/>
    <property type="project" value="TreeGrafter"/>
</dbReference>
<protein>
    <submittedName>
        <fullName evidence="2">Alpha amylase</fullName>
    </submittedName>
</protein>
<dbReference type="SUPFAM" id="SSF51445">
    <property type="entry name" value="(Trans)glycosidases"/>
    <property type="match status" value="1"/>
</dbReference>
<evidence type="ECO:0000259" key="1">
    <source>
        <dbReference type="SMART" id="SM00642"/>
    </source>
</evidence>
<keyword evidence="3" id="KW-1185">Reference proteome</keyword>
<dbReference type="SMART" id="SM00642">
    <property type="entry name" value="Aamy"/>
    <property type="match status" value="1"/>
</dbReference>
<dbReference type="InterPro" id="IPR006047">
    <property type="entry name" value="GH13_cat_dom"/>
</dbReference>
<dbReference type="PANTHER" id="PTHR10357:SF179">
    <property type="entry name" value="NEUTRAL AND BASIC AMINO ACID TRANSPORT PROTEIN RBAT"/>
    <property type="match status" value="1"/>
</dbReference>
<dbReference type="EMBL" id="JAAKDE010000045">
    <property type="protein sequence ID" value="MBA2134063.1"/>
    <property type="molecule type" value="Genomic_DNA"/>
</dbReference>
<dbReference type="AlphaFoldDB" id="A0A8J6I336"/>